<dbReference type="Gene3D" id="3.10.350.10">
    <property type="entry name" value="LysM domain"/>
    <property type="match status" value="5"/>
</dbReference>
<evidence type="ECO:0000259" key="4">
    <source>
        <dbReference type="PROSITE" id="PS51782"/>
    </source>
</evidence>
<keyword evidence="2" id="KW-0843">Virulence</keyword>
<feature type="domain" description="LysM" evidence="4">
    <location>
        <begin position="373"/>
        <end position="419"/>
    </location>
</feature>
<dbReference type="CDD" id="cd00118">
    <property type="entry name" value="LysM"/>
    <property type="match status" value="3"/>
</dbReference>
<dbReference type="InterPro" id="IPR052210">
    <property type="entry name" value="LysM1-like"/>
</dbReference>
<organism evidence="5 6">
    <name type="scientific">Hymenoscyphus fraxineus</name>
    <dbReference type="NCBI Taxonomy" id="746836"/>
    <lineage>
        <taxon>Eukaryota</taxon>
        <taxon>Fungi</taxon>
        <taxon>Dikarya</taxon>
        <taxon>Ascomycota</taxon>
        <taxon>Pezizomycotina</taxon>
        <taxon>Leotiomycetes</taxon>
        <taxon>Helotiales</taxon>
        <taxon>Helotiaceae</taxon>
        <taxon>Hymenoscyphus</taxon>
    </lineage>
</organism>
<name>A0A9N9L3H8_9HELO</name>
<comment type="caution">
    <text evidence="5">The sequence shown here is derived from an EMBL/GenBank/DDBJ whole genome shotgun (WGS) entry which is preliminary data.</text>
</comment>
<dbReference type="EMBL" id="CAJVRL010000092">
    <property type="protein sequence ID" value="CAG8959590.1"/>
    <property type="molecule type" value="Genomic_DNA"/>
</dbReference>
<dbReference type="OrthoDB" id="5985073at2759"/>
<feature type="compositionally biased region" description="Low complexity" evidence="3">
    <location>
        <begin position="621"/>
        <end position="645"/>
    </location>
</feature>
<feature type="domain" description="LysM" evidence="4">
    <location>
        <begin position="234"/>
        <end position="279"/>
    </location>
</feature>
<feature type="domain" description="LysM" evidence="4">
    <location>
        <begin position="565"/>
        <end position="612"/>
    </location>
</feature>
<keyword evidence="1" id="KW-0147">Chitin-binding</keyword>
<sequence>MAFSINASLLTGIVSILFLYINLVSAVPFFTNSTVPTNLTTTCSNALLKDVTGCTSLVPVFRNGFFYPTSSLEKTCTPACSTALASYESGIASACVGQSWAGYDDGNDMPLDIIPNLIKFQYDLTCLQDSGRWCNVVAASAAVAGDPGLSPVGWDSSAVNGSEPSGPCDLCLIKNLQMQAASPYYDGPELRSQSIYDTKTSSCGVTNLPLATSTLSFSTPPSAETETPAACTGKTYAITSGDSCYSISKSQGIGTAWLLSDNNLGAYCSDFPSTGNLCLINTCDTAEVGVNSTCKEIAKAANITESQLKAWNPSINAGCYNLEKMNGTQVCISGPGTPYVVPHATVTLAPSIASTAVAVPTDAADGVNRNCGRWYHAVSGDYCNLLTLRFSISLQDFVFLNPPINENCTNLFAEESYCVQAVGDINTYSGRPGYHTSIPSNTASFIPLVLTPTTAATTIPTPTALPLAPGTRDDCSNMFDGAIFQKDITGTMYFSQCEFAADIYRVDIEDFGLWNPDIGNVSLPTCSFKPGTQYCGKLFSGEAPLPVAGPSFSLPLRDGSSPNCTDYADVYDYTTCADVLSLYSLTIAQFFQYNPIIGSDCGNLWTGYAYCIRDPTYSDPTVTTSQTSDTSSPTPTISTGPAAPTHSGQPANCIKWYTISDGDGCSSVENQFFITHAQFIAWNPAVSNDCGTNFWLGYAYCVGTAETVTVTRTSAPVEPTPTQISIPQPNQPNNAVSNCNKFDITIDGDYCSRFAERNSISLSQFYAWNKVLDNGNAKSGANAGCRVFFHSEASFTGVLCTAPPANKYINRKRKEREMRLSQEIINQIADCLEAYPNGFFDDRPDEFESYDVPNKHSHIFEDQKPRKLWPSSLPPYATINLAWKQAIERRTFEQIHLRTNQLDIFDTILCPGRRQFLKQLNITIILPSYSLEACGKFETKVDQHANNQHFTQAIENLFVLLRSWEKESSTVNLGLDITQICSLSDPGEALSRPGPERAFLKDLSSEPRDLLSNRWRWSTIRLLRVKSIPILNCVTSVNLGCGGRTFDASNLVDISLKLPSLESLSWEISETNDMNDPPAVSRARFATSLSSCTFPKLRQANLNFQYQAPANHNAKPANLVGDQEYDPVSAVIFTAFSQSPNLTTLTLKGTFDATLFYSHTSQNLDTSISIWPRLEKLDIKLDLASPSGHWYFIDASGDDPEDTYREQAQPEGPDEQWYSDDSEDSEGNPRHPISRENPDEAFRSVPSSRLNPLLFAFAKGLHSMPSLKSARLSVGPTEPHHDTGEMWDFVINYNAPIKDHKSRSLRFCLPDVDWRPEERTLDTLREVGSEKWGGPMDELFMKSEYAN</sequence>
<dbReference type="Pfam" id="PF01476">
    <property type="entry name" value="LysM"/>
    <property type="match status" value="2"/>
</dbReference>
<feature type="region of interest" description="Disordered" evidence="3">
    <location>
        <begin position="621"/>
        <end position="646"/>
    </location>
</feature>
<protein>
    <recommendedName>
        <fullName evidence="4">LysM domain-containing protein</fullName>
    </recommendedName>
</protein>
<feature type="region of interest" description="Disordered" evidence="3">
    <location>
        <begin position="1195"/>
        <end position="1245"/>
    </location>
</feature>
<evidence type="ECO:0000256" key="3">
    <source>
        <dbReference type="SAM" id="MobiDB-lite"/>
    </source>
</evidence>
<dbReference type="InterPro" id="IPR036779">
    <property type="entry name" value="LysM_dom_sf"/>
</dbReference>
<feature type="compositionally biased region" description="Basic and acidic residues" evidence="3">
    <location>
        <begin position="1227"/>
        <end position="1242"/>
    </location>
</feature>
<accession>A0A9N9L3H8</accession>
<dbReference type="Proteomes" id="UP000696280">
    <property type="component" value="Unassembled WGS sequence"/>
</dbReference>
<dbReference type="PROSITE" id="PS51782">
    <property type="entry name" value="LYSM"/>
    <property type="match status" value="4"/>
</dbReference>
<dbReference type="GO" id="GO:0008061">
    <property type="term" value="F:chitin binding"/>
    <property type="evidence" value="ECO:0007669"/>
    <property type="project" value="UniProtKB-KW"/>
</dbReference>
<evidence type="ECO:0000256" key="2">
    <source>
        <dbReference type="ARBA" id="ARBA00023026"/>
    </source>
</evidence>
<gene>
    <name evidence="5" type="ORF">HYFRA_00001492</name>
</gene>
<dbReference type="InterPro" id="IPR018392">
    <property type="entry name" value="LysM"/>
</dbReference>
<dbReference type="PANTHER" id="PTHR34997">
    <property type="entry name" value="AM15"/>
    <property type="match status" value="1"/>
</dbReference>
<feature type="compositionally biased region" description="Acidic residues" evidence="3">
    <location>
        <begin position="1212"/>
        <end position="1226"/>
    </location>
</feature>
<proteinExistence type="predicted"/>
<evidence type="ECO:0000313" key="6">
    <source>
        <dbReference type="Proteomes" id="UP000696280"/>
    </source>
</evidence>
<feature type="domain" description="LysM" evidence="4">
    <location>
        <begin position="655"/>
        <end position="702"/>
    </location>
</feature>
<dbReference type="PANTHER" id="PTHR34997:SF1">
    <property type="entry name" value="PEPTIDOGLYCAN-BINDING LYSIN DOMAIN"/>
    <property type="match status" value="1"/>
</dbReference>
<evidence type="ECO:0000256" key="1">
    <source>
        <dbReference type="ARBA" id="ARBA00022669"/>
    </source>
</evidence>
<dbReference type="SMART" id="SM00257">
    <property type="entry name" value="LysM"/>
    <property type="match status" value="4"/>
</dbReference>
<evidence type="ECO:0000313" key="5">
    <source>
        <dbReference type="EMBL" id="CAG8959590.1"/>
    </source>
</evidence>
<reference evidence="5" key="1">
    <citation type="submission" date="2021-07" db="EMBL/GenBank/DDBJ databases">
        <authorList>
            <person name="Durling M."/>
        </authorList>
    </citation>
    <scope>NUCLEOTIDE SEQUENCE</scope>
</reference>
<keyword evidence="6" id="KW-1185">Reference proteome</keyword>